<evidence type="ECO:0000259" key="5">
    <source>
        <dbReference type="Pfam" id="PF01266"/>
    </source>
</evidence>
<dbReference type="Proteomes" id="UP000657931">
    <property type="component" value="Unassembled WGS sequence"/>
</dbReference>
<evidence type="ECO:0000313" key="7">
    <source>
        <dbReference type="Proteomes" id="UP000657931"/>
    </source>
</evidence>
<dbReference type="InterPro" id="IPR006076">
    <property type="entry name" value="FAD-dep_OxRdtase"/>
</dbReference>
<evidence type="ECO:0000313" key="6">
    <source>
        <dbReference type="EMBL" id="MBD7937649.1"/>
    </source>
</evidence>
<sequence>MQQMIVIGAGILGASTAYHLAKAGFKVTVIDRQDAGQATEAAAGIVCPWLSQRRNKAWYQLAKGGAKYYQQLIPALEAETDQDTGYKKVGAISLHHDETKLEKMIERALKRREDAPEIEEIKSYNQEETRGAFPPLSNDFQSVYVSGAARVDGRKLRKALLKAAELYGADMIHGEAALVNDSGQIEGVKVNGELLHADKIIVTAGVWAKELLEPIGLNFQVSAQKAQIAHLHVPDADTSEWSVVQPPTNHYLLSFDDGKVVVGATHEDEHQFNTNVTAGGVLEVLSKALTVAPGLQAATLIETKVGFRPFTPGFLPVIGQVPGYEKLYAANGLGASGLTSGPYLGAQLAKLVSGEELDIDLALYNIEDAFME</sequence>
<comment type="similarity">
    <text evidence="2">Belongs to the DadA oxidoreductase family.</text>
</comment>
<accession>A0ABR8QQF8</accession>
<proteinExistence type="inferred from homology"/>
<evidence type="ECO:0000256" key="4">
    <source>
        <dbReference type="ARBA" id="ARBA00023002"/>
    </source>
</evidence>
<keyword evidence="4" id="KW-0560">Oxidoreductase</keyword>
<evidence type="ECO:0000256" key="1">
    <source>
        <dbReference type="ARBA" id="ARBA00001974"/>
    </source>
</evidence>
<gene>
    <name evidence="6" type="ORF">H9655_11520</name>
</gene>
<dbReference type="SUPFAM" id="SSF54373">
    <property type="entry name" value="FAD-linked reductases, C-terminal domain"/>
    <property type="match status" value="1"/>
</dbReference>
<dbReference type="Gene3D" id="3.50.50.60">
    <property type="entry name" value="FAD/NAD(P)-binding domain"/>
    <property type="match status" value="1"/>
</dbReference>
<keyword evidence="3" id="KW-0285">Flavoprotein</keyword>
<dbReference type="RefSeq" id="WP_191814065.1">
    <property type="nucleotide sequence ID" value="NZ_JACSQT010000005.1"/>
</dbReference>
<name>A0ABR8QQF8_9BACI</name>
<comment type="cofactor">
    <cofactor evidence="1">
        <name>FAD</name>
        <dbReference type="ChEBI" id="CHEBI:57692"/>
    </cofactor>
</comment>
<dbReference type="SUPFAM" id="SSF51905">
    <property type="entry name" value="FAD/NAD(P)-binding domain"/>
    <property type="match status" value="1"/>
</dbReference>
<dbReference type="EMBL" id="JACSQT010000005">
    <property type="protein sequence ID" value="MBD7937649.1"/>
    <property type="molecule type" value="Genomic_DNA"/>
</dbReference>
<dbReference type="InterPro" id="IPR036188">
    <property type="entry name" value="FAD/NAD-bd_sf"/>
</dbReference>
<dbReference type="PANTHER" id="PTHR13847:SF286">
    <property type="entry name" value="D-AMINO ACID DEHYDROGENASE"/>
    <property type="match status" value="1"/>
</dbReference>
<keyword evidence="7" id="KW-1185">Reference proteome</keyword>
<dbReference type="Gene3D" id="3.30.9.10">
    <property type="entry name" value="D-Amino Acid Oxidase, subunit A, domain 2"/>
    <property type="match status" value="1"/>
</dbReference>
<reference evidence="6 7" key="1">
    <citation type="submission" date="2020-08" db="EMBL/GenBank/DDBJ databases">
        <title>A Genomic Blueprint of the Chicken Gut Microbiome.</title>
        <authorList>
            <person name="Gilroy R."/>
            <person name="Ravi A."/>
            <person name="Getino M."/>
            <person name="Pursley I."/>
            <person name="Horton D.L."/>
            <person name="Alikhan N.-F."/>
            <person name="Baker D."/>
            <person name="Gharbi K."/>
            <person name="Hall N."/>
            <person name="Watson M."/>
            <person name="Adriaenssens E.M."/>
            <person name="Foster-Nyarko E."/>
            <person name="Jarju S."/>
            <person name="Secka A."/>
            <person name="Antonio M."/>
            <person name="Oren A."/>
            <person name="Chaudhuri R."/>
            <person name="La Ragione R.M."/>
            <person name="Hildebrand F."/>
            <person name="Pallen M.J."/>
        </authorList>
    </citation>
    <scope>NUCLEOTIDE SEQUENCE [LARGE SCALE GENOMIC DNA]</scope>
    <source>
        <strain evidence="6 7">Sa5YUA1</strain>
    </source>
</reference>
<comment type="caution">
    <text evidence="6">The sequence shown here is derived from an EMBL/GenBank/DDBJ whole genome shotgun (WGS) entry which is preliminary data.</text>
</comment>
<organism evidence="6 7">
    <name type="scientific">Cytobacillus stercorigallinarum</name>
    <dbReference type="NCBI Taxonomy" id="2762240"/>
    <lineage>
        <taxon>Bacteria</taxon>
        <taxon>Bacillati</taxon>
        <taxon>Bacillota</taxon>
        <taxon>Bacilli</taxon>
        <taxon>Bacillales</taxon>
        <taxon>Bacillaceae</taxon>
        <taxon>Cytobacillus</taxon>
    </lineage>
</organism>
<feature type="domain" description="FAD dependent oxidoreductase" evidence="5">
    <location>
        <begin position="5"/>
        <end position="351"/>
    </location>
</feature>
<dbReference type="Pfam" id="PF01266">
    <property type="entry name" value="DAO"/>
    <property type="match status" value="1"/>
</dbReference>
<evidence type="ECO:0000256" key="3">
    <source>
        <dbReference type="ARBA" id="ARBA00022630"/>
    </source>
</evidence>
<protein>
    <submittedName>
        <fullName evidence="6">FAD-binding oxidoreductase</fullName>
    </submittedName>
</protein>
<evidence type="ECO:0000256" key="2">
    <source>
        <dbReference type="ARBA" id="ARBA00009410"/>
    </source>
</evidence>
<dbReference type="PANTHER" id="PTHR13847">
    <property type="entry name" value="SARCOSINE DEHYDROGENASE-RELATED"/>
    <property type="match status" value="1"/>
</dbReference>